<accession>A0A9X4KTH8</accession>
<name>A0A9X4KTH8_9BACL</name>
<keyword evidence="3" id="KW-0597">Phosphoprotein</keyword>
<keyword evidence="7" id="KW-1185">Reference proteome</keyword>
<evidence type="ECO:0000256" key="4">
    <source>
        <dbReference type="SAM" id="MobiDB-lite"/>
    </source>
</evidence>
<sequence length="359" mass="39534">MYNILIADDSMQLRSGLRHLIDWEAAGFRIGGEASDGQEALALMGKEPFDAVITDIQMPGMDGLELIRRCAQDHPGVKMIVISGYDDFAYARTAIQHGVADYLLKPIVRSELVAVLDKVRAELTRRLADNAERSRMRWTLDQQVSALREQFLVQLANGSANAAVSMRERAAQLQLDPLFADGANVRFVGAEMRIPPGRLEDDERQRDAMRLAFQTTCRDMARQEAARWLVFHDYNFPDMMFFIVGADPGGDPGGRLARQARQDGHPADAGALPERRHRDRRRAPVPGAVRPASGLCVLPARAEPRRDGRGGSARRGRGASDDRRLRSDGGDRTQDDARAGEGGQGSVRRTARPSVRGGG</sequence>
<evidence type="ECO:0000259" key="5">
    <source>
        <dbReference type="PROSITE" id="PS50110"/>
    </source>
</evidence>
<feature type="compositionally biased region" description="Basic and acidic residues" evidence="4">
    <location>
        <begin position="318"/>
        <end position="339"/>
    </location>
</feature>
<dbReference type="RefSeq" id="WP_277531530.1">
    <property type="nucleotide sequence ID" value="NZ_JAPDIA010000003.1"/>
</dbReference>
<gene>
    <name evidence="6" type="ORF">OMP40_11835</name>
</gene>
<dbReference type="InterPro" id="IPR051552">
    <property type="entry name" value="HptR"/>
</dbReference>
<evidence type="ECO:0000313" key="7">
    <source>
        <dbReference type="Proteomes" id="UP001153404"/>
    </source>
</evidence>
<dbReference type="PANTHER" id="PTHR42713:SF3">
    <property type="entry name" value="TRANSCRIPTIONAL REGULATORY PROTEIN HPTR"/>
    <property type="match status" value="1"/>
</dbReference>
<dbReference type="CDD" id="cd17536">
    <property type="entry name" value="REC_YesN-like"/>
    <property type="match status" value="1"/>
</dbReference>
<dbReference type="Gene3D" id="3.40.50.2300">
    <property type="match status" value="1"/>
</dbReference>
<feature type="region of interest" description="Disordered" evidence="4">
    <location>
        <begin position="252"/>
        <end position="359"/>
    </location>
</feature>
<dbReference type="EMBL" id="JAPDIA010000003">
    <property type="protein sequence ID" value="MDG0809956.1"/>
    <property type="molecule type" value="Genomic_DNA"/>
</dbReference>
<keyword evidence="2" id="KW-0238">DNA-binding</keyword>
<dbReference type="InterPro" id="IPR011006">
    <property type="entry name" value="CheY-like_superfamily"/>
</dbReference>
<dbReference type="GO" id="GO:0003677">
    <property type="term" value="F:DNA binding"/>
    <property type="evidence" value="ECO:0007669"/>
    <property type="project" value="UniProtKB-KW"/>
</dbReference>
<proteinExistence type="predicted"/>
<comment type="caution">
    <text evidence="6">The sequence shown here is derived from an EMBL/GenBank/DDBJ whole genome shotgun (WGS) entry which is preliminary data.</text>
</comment>
<dbReference type="GO" id="GO:0000160">
    <property type="term" value="P:phosphorelay signal transduction system"/>
    <property type="evidence" value="ECO:0007669"/>
    <property type="project" value="InterPro"/>
</dbReference>
<dbReference type="PANTHER" id="PTHR42713">
    <property type="entry name" value="HISTIDINE KINASE-RELATED"/>
    <property type="match status" value="1"/>
</dbReference>
<reference evidence="6" key="1">
    <citation type="submission" date="2022-10" db="EMBL/GenBank/DDBJ databases">
        <title>Comparative genomic analysis of Cohnella hashimotonis sp. nov., isolated from the International Space Station.</title>
        <authorList>
            <person name="Simpson A."/>
            <person name="Venkateswaran K."/>
        </authorList>
    </citation>
    <scope>NUCLEOTIDE SEQUENCE</scope>
    <source>
        <strain evidence="6">DSM 28161</strain>
    </source>
</reference>
<feature type="modified residue" description="4-aspartylphosphate" evidence="3">
    <location>
        <position position="55"/>
    </location>
</feature>
<dbReference type="Pfam" id="PF00072">
    <property type="entry name" value="Response_reg"/>
    <property type="match status" value="1"/>
</dbReference>
<feature type="domain" description="Response regulatory" evidence="5">
    <location>
        <begin position="3"/>
        <end position="120"/>
    </location>
</feature>
<keyword evidence="1" id="KW-0963">Cytoplasm</keyword>
<dbReference type="InterPro" id="IPR001789">
    <property type="entry name" value="Sig_transdc_resp-reg_receiver"/>
</dbReference>
<dbReference type="Proteomes" id="UP001153404">
    <property type="component" value="Unassembled WGS sequence"/>
</dbReference>
<organism evidence="6 7">
    <name type="scientific">Cohnella rhizosphaerae</name>
    <dbReference type="NCBI Taxonomy" id="1457232"/>
    <lineage>
        <taxon>Bacteria</taxon>
        <taxon>Bacillati</taxon>
        <taxon>Bacillota</taxon>
        <taxon>Bacilli</taxon>
        <taxon>Bacillales</taxon>
        <taxon>Paenibacillaceae</taxon>
        <taxon>Cohnella</taxon>
    </lineage>
</organism>
<dbReference type="SMART" id="SM00448">
    <property type="entry name" value="REC"/>
    <property type="match status" value="1"/>
</dbReference>
<dbReference type="PROSITE" id="PS50110">
    <property type="entry name" value="RESPONSE_REGULATORY"/>
    <property type="match status" value="1"/>
</dbReference>
<evidence type="ECO:0000256" key="1">
    <source>
        <dbReference type="ARBA" id="ARBA00022490"/>
    </source>
</evidence>
<dbReference type="SUPFAM" id="SSF52172">
    <property type="entry name" value="CheY-like"/>
    <property type="match status" value="1"/>
</dbReference>
<evidence type="ECO:0000256" key="3">
    <source>
        <dbReference type="PROSITE-ProRule" id="PRU00169"/>
    </source>
</evidence>
<evidence type="ECO:0000313" key="6">
    <source>
        <dbReference type="EMBL" id="MDG0809956.1"/>
    </source>
</evidence>
<evidence type="ECO:0000256" key="2">
    <source>
        <dbReference type="ARBA" id="ARBA00023125"/>
    </source>
</evidence>
<dbReference type="AlphaFoldDB" id="A0A9X4KTH8"/>
<protein>
    <submittedName>
        <fullName evidence="6">Response regulator</fullName>
    </submittedName>
</protein>